<gene>
    <name evidence="1" type="ORF">U9M48_008864</name>
</gene>
<keyword evidence="2" id="KW-1185">Reference proteome</keyword>
<reference evidence="1 2" key="1">
    <citation type="submission" date="2024-02" db="EMBL/GenBank/DDBJ databases">
        <title>High-quality chromosome-scale genome assembly of Pensacola bahiagrass (Paspalum notatum Flugge var. saurae).</title>
        <authorList>
            <person name="Vega J.M."/>
            <person name="Podio M."/>
            <person name="Orjuela J."/>
            <person name="Siena L.A."/>
            <person name="Pessino S.C."/>
            <person name="Combes M.C."/>
            <person name="Mariac C."/>
            <person name="Albertini E."/>
            <person name="Pupilli F."/>
            <person name="Ortiz J.P.A."/>
            <person name="Leblanc O."/>
        </authorList>
    </citation>
    <scope>NUCLEOTIDE SEQUENCE [LARGE SCALE GENOMIC DNA]</scope>
    <source>
        <strain evidence="1">R1</strain>
        <tissue evidence="1">Leaf</tissue>
    </source>
</reference>
<dbReference type="AlphaFoldDB" id="A0AAQ3SQ44"/>
<sequence length="83" mass="9063">MRSSVRGPIAELCRGFGVPANASILTESESRMGKVFRPVRPGLLSLALGVRRAWWIIRLLSVAAESFRLSVTVHRVSSCPIEG</sequence>
<dbReference type="EMBL" id="CP144746">
    <property type="protein sequence ID" value="WVZ58612.1"/>
    <property type="molecule type" value="Genomic_DNA"/>
</dbReference>
<evidence type="ECO:0000313" key="1">
    <source>
        <dbReference type="EMBL" id="WVZ58612.1"/>
    </source>
</evidence>
<name>A0AAQ3SQ44_PASNO</name>
<dbReference type="Proteomes" id="UP001341281">
    <property type="component" value="Chromosome 02"/>
</dbReference>
<proteinExistence type="predicted"/>
<organism evidence="1 2">
    <name type="scientific">Paspalum notatum var. saurae</name>
    <dbReference type="NCBI Taxonomy" id="547442"/>
    <lineage>
        <taxon>Eukaryota</taxon>
        <taxon>Viridiplantae</taxon>
        <taxon>Streptophyta</taxon>
        <taxon>Embryophyta</taxon>
        <taxon>Tracheophyta</taxon>
        <taxon>Spermatophyta</taxon>
        <taxon>Magnoliopsida</taxon>
        <taxon>Liliopsida</taxon>
        <taxon>Poales</taxon>
        <taxon>Poaceae</taxon>
        <taxon>PACMAD clade</taxon>
        <taxon>Panicoideae</taxon>
        <taxon>Andropogonodae</taxon>
        <taxon>Paspaleae</taxon>
        <taxon>Paspalinae</taxon>
        <taxon>Paspalum</taxon>
    </lineage>
</organism>
<evidence type="ECO:0000313" key="2">
    <source>
        <dbReference type="Proteomes" id="UP001341281"/>
    </source>
</evidence>
<accession>A0AAQ3SQ44</accession>
<protein>
    <submittedName>
        <fullName evidence="1">Uncharacterized protein</fullName>
    </submittedName>
</protein>